<dbReference type="SMART" id="SM00343">
    <property type="entry name" value="ZnF_C2HC"/>
    <property type="match status" value="1"/>
</dbReference>
<name>A0A8C3G017_CYCLU</name>
<organism evidence="6 7">
    <name type="scientific">Cyclopterus lumpus</name>
    <name type="common">Lumpsucker</name>
    <dbReference type="NCBI Taxonomy" id="8103"/>
    <lineage>
        <taxon>Eukaryota</taxon>
        <taxon>Metazoa</taxon>
        <taxon>Chordata</taxon>
        <taxon>Craniata</taxon>
        <taxon>Vertebrata</taxon>
        <taxon>Euteleostomi</taxon>
        <taxon>Actinopterygii</taxon>
        <taxon>Neopterygii</taxon>
        <taxon>Teleostei</taxon>
        <taxon>Neoteleostei</taxon>
        <taxon>Acanthomorphata</taxon>
        <taxon>Eupercaria</taxon>
        <taxon>Perciformes</taxon>
        <taxon>Cottioidei</taxon>
        <taxon>Cottales</taxon>
        <taxon>Cyclopteridae</taxon>
        <taxon>Cyclopterus</taxon>
    </lineage>
</organism>
<dbReference type="Ensembl" id="ENSCLMT00005026067.1">
    <property type="protein sequence ID" value="ENSCLMP00005024934.1"/>
    <property type="gene ID" value="ENSCLMG00005012252.1"/>
</dbReference>
<dbReference type="Pfam" id="PF13696">
    <property type="entry name" value="zf-CCHC_2"/>
    <property type="match status" value="1"/>
</dbReference>
<feature type="domain" description="CCHC-type" evidence="5">
    <location>
        <begin position="55"/>
        <end position="70"/>
    </location>
</feature>
<keyword evidence="7" id="KW-1185">Reference proteome</keyword>
<evidence type="ECO:0000256" key="4">
    <source>
        <dbReference type="PROSITE-ProRule" id="PRU00047"/>
    </source>
</evidence>
<dbReference type="Proteomes" id="UP000694565">
    <property type="component" value="Unplaced"/>
</dbReference>
<evidence type="ECO:0000256" key="3">
    <source>
        <dbReference type="ARBA" id="ARBA00022833"/>
    </source>
</evidence>
<dbReference type="GO" id="GO:0008270">
    <property type="term" value="F:zinc ion binding"/>
    <property type="evidence" value="ECO:0007669"/>
    <property type="project" value="UniProtKB-KW"/>
</dbReference>
<evidence type="ECO:0000313" key="6">
    <source>
        <dbReference type="Ensembl" id="ENSCLMP00005024934.1"/>
    </source>
</evidence>
<reference evidence="6" key="1">
    <citation type="submission" date="2025-08" db="UniProtKB">
        <authorList>
            <consortium name="Ensembl"/>
        </authorList>
    </citation>
    <scope>IDENTIFICATION</scope>
</reference>
<dbReference type="AlphaFoldDB" id="A0A8C3G017"/>
<dbReference type="InterPro" id="IPR025829">
    <property type="entry name" value="Zn_knuckle_CX2CX3GHX4C"/>
</dbReference>
<proteinExistence type="predicted"/>
<keyword evidence="3" id="KW-0862">Zinc</keyword>
<dbReference type="GO" id="GO:0003676">
    <property type="term" value="F:nucleic acid binding"/>
    <property type="evidence" value="ECO:0007669"/>
    <property type="project" value="InterPro"/>
</dbReference>
<evidence type="ECO:0000256" key="1">
    <source>
        <dbReference type="ARBA" id="ARBA00022723"/>
    </source>
</evidence>
<protein>
    <recommendedName>
        <fullName evidence="5">CCHC-type domain-containing protein</fullName>
    </recommendedName>
</protein>
<dbReference type="Gene3D" id="4.10.60.10">
    <property type="entry name" value="Zinc finger, CCHC-type"/>
    <property type="match status" value="1"/>
</dbReference>
<reference evidence="6" key="2">
    <citation type="submission" date="2025-09" db="UniProtKB">
        <authorList>
            <consortium name="Ensembl"/>
        </authorList>
    </citation>
    <scope>IDENTIFICATION</scope>
</reference>
<dbReference type="SUPFAM" id="SSF57756">
    <property type="entry name" value="Retrovirus zinc finger-like domains"/>
    <property type="match status" value="1"/>
</dbReference>
<dbReference type="InterPro" id="IPR001878">
    <property type="entry name" value="Znf_CCHC"/>
</dbReference>
<evidence type="ECO:0000259" key="5">
    <source>
        <dbReference type="PROSITE" id="PS50158"/>
    </source>
</evidence>
<dbReference type="PROSITE" id="PS50158">
    <property type="entry name" value="ZF_CCHC"/>
    <property type="match status" value="1"/>
</dbReference>
<dbReference type="InterPro" id="IPR036875">
    <property type="entry name" value="Znf_CCHC_sf"/>
</dbReference>
<keyword evidence="1" id="KW-0479">Metal-binding</keyword>
<evidence type="ECO:0000313" key="7">
    <source>
        <dbReference type="Proteomes" id="UP000694565"/>
    </source>
</evidence>
<accession>A0A8C3G017</accession>
<sequence length="97" mass="11760">MESEKEAEGIQNNPRHVAREWRCEERGARGENWQDRERWRDRDFGIRPRTRDFVCHQCGKNGHWRKDCPQAPWNKRRTGGRNRHSISFMHFCFTCSS</sequence>
<keyword evidence="2 4" id="KW-0863">Zinc-finger</keyword>
<evidence type="ECO:0000256" key="2">
    <source>
        <dbReference type="ARBA" id="ARBA00022771"/>
    </source>
</evidence>